<name>A0AC59YQ17_RANTA</name>
<reference evidence="1" key="1">
    <citation type="submission" date="2023-05" db="EMBL/GenBank/DDBJ databases">
        <authorList>
            <consortium name="ELIXIR-Norway"/>
        </authorList>
    </citation>
    <scope>NUCLEOTIDE SEQUENCE</scope>
</reference>
<evidence type="ECO:0000313" key="2">
    <source>
        <dbReference type="Proteomes" id="UP001162501"/>
    </source>
</evidence>
<proteinExistence type="predicted"/>
<gene>
    <name evidence="1" type="ORF">MRATA1EN22A_LOCUS8721</name>
</gene>
<evidence type="ECO:0000313" key="1">
    <source>
        <dbReference type="EMBL" id="CAM9875435.1"/>
    </source>
</evidence>
<dbReference type="EMBL" id="OX596103">
    <property type="protein sequence ID" value="CAM9875435.1"/>
    <property type="molecule type" value="Genomic_DNA"/>
</dbReference>
<sequence length="87" mass="8656">MWRRVSATPGQAGSGAAAPPGADAAAGSRGPGWKELAERLSRAPGLKAPRMTGRGLPRLSTAGAAPVPPEDPRGSPEKQQPPAAPAA</sequence>
<reference evidence="1" key="2">
    <citation type="submission" date="2025-03" db="EMBL/GenBank/DDBJ databases">
        <authorList>
            <consortium name="ELIXIR-Norway"/>
            <consortium name="Elixir Norway"/>
        </authorList>
    </citation>
    <scope>NUCLEOTIDE SEQUENCE</scope>
</reference>
<accession>A0AC59YQ17</accession>
<organism evidence="1 2">
    <name type="scientific">Rangifer tarandus platyrhynchus</name>
    <name type="common">Svalbard reindeer</name>
    <dbReference type="NCBI Taxonomy" id="3082113"/>
    <lineage>
        <taxon>Eukaryota</taxon>
        <taxon>Metazoa</taxon>
        <taxon>Chordata</taxon>
        <taxon>Craniata</taxon>
        <taxon>Vertebrata</taxon>
        <taxon>Euteleostomi</taxon>
        <taxon>Mammalia</taxon>
        <taxon>Eutheria</taxon>
        <taxon>Laurasiatheria</taxon>
        <taxon>Artiodactyla</taxon>
        <taxon>Ruminantia</taxon>
        <taxon>Pecora</taxon>
        <taxon>Cervidae</taxon>
        <taxon>Odocoileinae</taxon>
        <taxon>Rangifer</taxon>
    </lineage>
</organism>
<dbReference type="Proteomes" id="UP001162501">
    <property type="component" value="Chromosome 19"/>
</dbReference>
<protein>
    <submittedName>
        <fullName evidence="1">Uncharacterized protein</fullName>
    </submittedName>
</protein>